<name>A0A8H7S9K5_9FUNG</name>
<keyword evidence="3" id="KW-1185">Reference proteome</keyword>
<accession>A0A8H7S9K5</accession>
<feature type="compositionally biased region" description="Pro residues" evidence="1">
    <location>
        <begin position="55"/>
        <end position="64"/>
    </location>
</feature>
<evidence type="ECO:0000313" key="3">
    <source>
        <dbReference type="Proteomes" id="UP000646827"/>
    </source>
</evidence>
<sequence length="122" mass="13861">MTNLVNDDWSTFPHQSQQGYHCQLQRSLRQNRDVNIMKALYSNQKGITPTSSLTRPPPPPPPPQSSRYDNVKLISIDDDHGNKLILRTKAFNSLSTSSLVLPSPVAITVFDITTFRYNHIRL</sequence>
<evidence type="ECO:0000313" key="2">
    <source>
        <dbReference type="EMBL" id="KAG2224508.1"/>
    </source>
</evidence>
<dbReference type="Proteomes" id="UP000646827">
    <property type="component" value="Unassembled WGS sequence"/>
</dbReference>
<comment type="caution">
    <text evidence="2">The sequence shown here is derived from an EMBL/GenBank/DDBJ whole genome shotgun (WGS) entry which is preliminary data.</text>
</comment>
<feature type="compositionally biased region" description="Polar residues" evidence="1">
    <location>
        <begin position="41"/>
        <end position="54"/>
    </location>
</feature>
<gene>
    <name evidence="2" type="ORF">INT45_004353</name>
</gene>
<dbReference type="AlphaFoldDB" id="A0A8H7S9K5"/>
<dbReference type="EMBL" id="JAEPRB010000041">
    <property type="protein sequence ID" value="KAG2224508.1"/>
    <property type="molecule type" value="Genomic_DNA"/>
</dbReference>
<evidence type="ECO:0000256" key="1">
    <source>
        <dbReference type="SAM" id="MobiDB-lite"/>
    </source>
</evidence>
<proteinExistence type="predicted"/>
<reference evidence="2 3" key="1">
    <citation type="submission" date="2020-12" db="EMBL/GenBank/DDBJ databases">
        <title>Metabolic potential, ecology and presence of endohyphal bacteria is reflected in genomic diversity of Mucoromycotina.</title>
        <authorList>
            <person name="Muszewska A."/>
            <person name="Okrasinska A."/>
            <person name="Steczkiewicz K."/>
            <person name="Drgas O."/>
            <person name="Orlowska M."/>
            <person name="Perlinska-Lenart U."/>
            <person name="Aleksandrzak-Piekarczyk T."/>
            <person name="Szatraj K."/>
            <person name="Zielenkiewicz U."/>
            <person name="Pilsyk S."/>
            <person name="Malc E."/>
            <person name="Mieczkowski P."/>
            <person name="Kruszewska J.S."/>
            <person name="Biernat P."/>
            <person name="Pawlowska J."/>
        </authorList>
    </citation>
    <scope>NUCLEOTIDE SEQUENCE [LARGE SCALE GENOMIC DNA]</scope>
    <source>
        <strain evidence="2 3">CBS 142.35</strain>
    </source>
</reference>
<organism evidence="2 3">
    <name type="scientific">Circinella minor</name>
    <dbReference type="NCBI Taxonomy" id="1195481"/>
    <lineage>
        <taxon>Eukaryota</taxon>
        <taxon>Fungi</taxon>
        <taxon>Fungi incertae sedis</taxon>
        <taxon>Mucoromycota</taxon>
        <taxon>Mucoromycotina</taxon>
        <taxon>Mucoromycetes</taxon>
        <taxon>Mucorales</taxon>
        <taxon>Lichtheimiaceae</taxon>
        <taxon>Circinella</taxon>
    </lineage>
</organism>
<protein>
    <submittedName>
        <fullName evidence="2">Uncharacterized protein</fullName>
    </submittedName>
</protein>
<feature type="region of interest" description="Disordered" evidence="1">
    <location>
        <begin position="41"/>
        <end position="68"/>
    </location>
</feature>